<name>A0A7J6WED7_THATH</name>
<sequence>MKMIIRFTETLMLGVLMAVSSEIDQFMGISFQFLFDLSDVNSCFFVIFEGFFLRDICSGCKRALKKMVSERERGVVVVAGWGDIMDGGSEALWWWCCNSMGVVVRH</sequence>
<keyword evidence="3" id="KW-1185">Reference proteome</keyword>
<accession>A0A7J6WED7</accession>
<dbReference type="AlphaFoldDB" id="A0A7J6WED7"/>
<evidence type="ECO:0000256" key="1">
    <source>
        <dbReference type="SAM" id="SignalP"/>
    </source>
</evidence>
<evidence type="ECO:0000313" key="3">
    <source>
        <dbReference type="Proteomes" id="UP000554482"/>
    </source>
</evidence>
<dbReference type="Proteomes" id="UP000554482">
    <property type="component" value="Unassembled WGS sequence"/>
</dbReference>
<feature type="chain" id="PRO_5029673544" description="Transmembrane protein" evidence="1">
    <location>
        <begin position="19"/>
        <end position="106"/>
    </location>
</feature>
<organism evidence="2 3">
    <name type="scientific">Thalictrum thalictroides</name>
    <name type="common">Rue-anemone</name>
    <name type="synonym">Anemone thalictroides</name>
    <dbReference type="NCBI Taxonomy" id="46969"/>
    <lineage>
        <taxon>Eukaryota</taxon>
        <taxon>Viridiplantae</taxon>
        <taxon>Streptophyta</taxon>
        <taxon>Embryophyta</taxon>
        <taxon>Tracheophyta</taxon>
        <taxon>Spermatophyta</taxon>
        <taxon>Magnoliopsida</taxon>
        <taxon>Ranunculales</taxon>
        <taxon>Ranunculaceae</taxon>
        <taxon>Thalictroideae</taxon>
        <taxon>Thalictrum</taxon>
    </lineage>
</organism>
<gene>
    <name evidence="2" type="ORF">FRX31_015433</name>
</gene>
<evidence type="ECO:0000313" key="2">
    <source>
        <dbReference type="EMBL" id="KAF5194980.1"/>
    </source>
</evidence>
<evidence type="ECO:0008006" key="4">
    <source>
        <dbReference type="Google" id="ProtNLM"/>
    </source>
</evidence>
<comment type="caution">
    <text evidence="2">The sequence shown here is derived from an EMBL/GenBank/DDBJ whole genome shotgun (WGS) entry which is preliminary data.</text>
</comment>
<feature type="signal peptide" evidence="1">
    <location>
        <begin position="1"/>
        <end position="18"/>
    </location>
</feature>
<proteinExistence type="predicted"/>
<protein>
    <recommendedName>
        <fullName evidence="4">Transmembrane protein</fullName>
    </recommendedName>
</protein>
<dbReference type="EMBL" id="JABWDY010017999">
    <property type="protein sequence ID" value="KAF5194980.1"/>
    <property type="molecule type" value="Genomic_DNA"/>
</dbReference>
<keyword evidence="1" id="KW-0732">Signal</keyword>
<reference evidence="2 3" key="1">
    <citation type="submission" date="2020-06" db="EMBL/GenBank/DDBJ databases">
        <title>Transcriptomic and genomic resources for Thalictrum thalictroides and T. hernandezii: Facilitating candidate gene discovery in an emerging model plant lineage.</title>
        <authorList>
            <person name="Arias T."/>
            <person name="Riano-Pachon D.M."/>
            <person name="Di Stilio V.S."/>
        </authorList>
    </citation>
    <scope>NUCLEOTIDE SEQUENCE [LARGE SCALE GENOMIC DNA]</scope>
    <source>
        <strain evidence="3">cv. WT478/WT964</strain>
        <tissue evidence="2">Leaves</tissue>
    </source>
</reference>